<sequence length="461" mass="51219">MEAIYQVQHQFRLDRGLTRISVKRNPHYQPHGTKSYVHLLNRFGFKPTKPGPYFQDRQIQQRGLAHPRFHAAVGGRVYQTKILRKKLGTDGTLDADGTQIGEVTAEDLPFDSMYLCEVSIGTPPQKFNLDFDTGSADLWVNIPNEALKQRVKNTDQKGHNVFNPLSSSSFNELTDKTWKISYGDGSSASGDCGSDDVTIGGLTIKNQTVELASQLDQQFARGKGDGLLGLAFPQINTVKTNWDSDPADTPVVNMINQHDIPKEAELFTSAFYSQRDANSPESFYTFGFIDTDLVARSGEEISWTRIDSSDGFWKFPSARFSVKGKIIDLSGNKAIADTGTTLVLVSDEVCEALYDAIPGARYSPTQQGYVFPRSTNVEDLPEFKVAIGDKQFDIQPQDLVFAPADKDNWYGGIQSRGNLPFDIFGDAFLKSVYAIWDQGNKRFGVVPKIEETQNLDPTPIA</sequence>
<evidence type="ECO:0000256" key="6">
    <source>
        <dbReference type="RuleBase" id="RU000454"/>
    </source>
</evidence>
<dbReference type="PROSITE" id="PS00141">
    <property type="entry name" value="ASP_PROTEASE"/>
    <property type="match status" value="1"/>
</dbReference>
<dbReference type="STRING" id="660025.F9GA67"/>
<evidence type="ECO:0000313" key="8">
    <source>
        <dbReference type="EMBL" id="EGU73939.1"/>
    </source>
</evidence>
<evidence type="ECO:0000256" key="2">
    <source>
        <dbReference type="ARBA" id="ARBA00022670"/>
    </source>
</evidence>
<evidence type="ECO:0000259" key="7">
    <source>
        <dbReference type="PROSITE" id="PS51767"/>
    </source>
</evidence>
<dbReference type="PANTHER" id="PTHR47966:SF1">
    <property type="entry name" value="ASPARTYL PROTEINASE"/>
    <property type="match status" value="1"/>
</dbReference>
<feature type="active site" evidence="5">
    <location>
        <position position="337"/>
    </location>
</feature>
<dbReference type="GO" id="GO:0004190">
    <property type="term" value="F:aspartic-type endopeptidase activity"/>
    <property type="evidence" value="ECO:0007669"/>
    <property type="project" value="UniProtKB-KW"/>
</dbReference>
<keyword evidence="2 6" id="KW-0645">Protease</keyword>
<feature type="active site" evidence="5">
    <location>
        <position position="132"/>
    </location>
</feature>
<dbReference type="InterPro" id="IPR033121">
    <property type="entry name" value="PEPTIDASE_A1"/>
</dbReference>
<protein>
    <recommendedName>
        <fullName evidence="7">Peptidase A1 domain-containing protein</fullName>
    </recommendedName>
</protein>
<evidence type="ECO:0000256" key="3">
    <source>
        <dbReference type="ARBA" id="ARBA00022750"/>
    </source>
</evidence>
<dbReference type="InterPro" id="IPR001461">
    <property type="entry name" value="Aspartic_peptidase_A1"/>
</dbReference>
<dbReference type="MEROPS" id="A01.080"/>
<dbReference type="PROSITE" id="PS51767">
    <property type="entry name" value="PEPTIDASE_A1"/>
    <property type="match status" value="1"/>
</dbReference>
<dbReference type="Pfam" id="PF00026">
    <property type="entry name" value="Asp"/>
    <property type="match status" value="1"/>
</dbReference>
<evidence type="ECO:0000256" key="1">
    <source>
        <dbReference type="ARBA" id="ARBA00007447"/>
    </source>
</evidence>
<organism evidence="8">
    <name type="scientific">Fusarium oxysporum (strain Fo5176)</name>
    <name type="common">Fusarium vascular wilt</name>
    <dbReference type="NCBI Taxonomy" id="660025"/>
    <lineage>
        <taxon>Eukaryota</taxon>
        <taxon>Fungi</taxon>
        <taxon>Dikarya</taxon>
        <taxon>Ascomycota</taxon>
        <taxon>Pezizomycotina</taxon>
        <taxon>Sordariomycetes</taxon>
        <taxon>Hypocreomycetidae</taxon>
        <taxon>Hypocreales</taxon>
        <taxon>Nectriaceae</taxon>
        <taxon>Fusarium</taxon>
        <taxon>Fusarium oxysporum species complex</taxon>
    </lineage>
</organism>
<dbReference type="EMBL" id="AFQF01003985">
    <property type="protein sequence ID" value="EGU73939.1"/>
    <property type="molecule type" value="Genomic_DNA"/>
</dbReference>
<comment type="caution">
    <text evidence="8">The sequence shown here is derived from an EMBL/GenBank/DDBJ whole genome shotgun (WGS) entry which is preliminary data.</text>
</comment>
<dbReference type="InterPro" id="IPR001969">
    <property type="entry name" value="Aspartic_peptidase_AS"/>
</dbReference>
<dbReference type="CDD" id="cd06097">
    <property type="entry name" value="Aspergillopepsin_like"/>
    <property type="match status" value="1"/>
</dbReference>
<proteinExistence type="inferred from homology"/>
<reference evidence="8" key="1">
    <citation type="journal article" date="2012" name="Mol. Plant Microbe Interact.">
        <title>A highly conserved effector in Fusarium oxysporum is required for full virulence on Arabidopsis.</title>
        <authorList>
            <person name="Thatcher L.F."/>
            <person name="Gardiner D.M."/>
            <person name="Kazan K."/>
            <person name="Manners J."/>
        </authorList>
    </citation>
    <scope>NUCLEOTIDE SEQUENCE [LARGE SCALE GENOMIC DNA]</scope>
    <source>
        <strain evidence="8">Fo5176</strain>
    </source>
</reference>
<dbReference type="AlphaFoldDB" id="F9GA67"/>
<dbReference type="InterPro" id="IPR034163">
    <property type="entry name" value="Aspergillopepsin-like_cat_dom"/>
</dbReference>
<dbReference type="PANTHER" id="PTHR47966">
    <property type="entry name" value="BETA-SITE APP-CLEAVING ENZYME, ISOFORM A-RELATED"/>
    <property type="match status" value="1"/>
</dbReference>
<dbReference type="PRINTS" id="PR00792">
    <property type="entry name" value="PEPSIN"/>
</dbReference>
<accession>F9GA67</accession>
<name>F9GA67_FUSOF</name>
<dbReference type="Gene3D" id="2.40.70.10">
    <property type="entry name" value="Acid Proteases"/>
    <property type="match status" value="2"/>
</dbReference>
<dbReference type="GO" id="GO:0006508">
    <property type="term" value="P:proteolysis"/>
    <property type="evidence" value="ECO:0007669"/>
    <property type="project" value="UniProtKB-KW"/>
</dbReference>
<dbReference type="OrthoDB" id="2747330at2759"/>
<dbReference type="SUPFAM" id="SSF50630">
    <property type="entry name" value="Acid proteases"/>
    <property type="match status" value="1"/>
</dbReference>
<dbReference type="InterPro" id="IPR021109">
    <property type="entry name" value="Peptidase_aspartic_dom_sf"/>
</dbReference>
<evidence type="ECO:0000256" key="4">
    <source>
        <dbReference type="ARBA" id="ARBA00022801"/>
    </source>
</evidence>
<evidence type="ECO:0000256" key="5">
    <source>
        <dbReference type="PIRSR" id="PIRSR601461-1"/>
    </source>
</evidence>
<keyword evidence="4 6" id="KW-0378">Hydrolase</keyword>
<keyword evidence="3 6" id="KW-0064">Aspartyl protease</keyword>
<gene>
    <name evidence="8" type="ORF">FOXB_15549</name>
</gene>
<feature type="domain" description="Peptidase A1" evidence="7">
    <location>
        <begin position="114"/>
        <end position="446"/>
    </location>
</feature>
<comment type="similarity">
    <text evidence="1 6">Belongs to the peptidase A1 family.</text>
</comment>